<dbReference type="PANTHER" id="PTHR13037">
    <property type="entry name" value="FORMIN"/>
    <property type="match status" value="1"/>
</dbReference>
<evidence type="ECO:0000256" key="1">
    <source>
        <dbReference type="ARBA" id="ARBA00022581"/>
    </source>
</evidence>
<keyword evidence="4" id="KW-1185">Reference proteome</keyword>
<feature type="compositionally biased region" description="Low complexity" evidence="2">
    <location>
        <begin position="17"/>
        <end position="37"/>
    </location>
</feature>
<name>A0A835T4E6_CHLIN</name>
<feature type="region of interest" description="Disordered" evidence="2">
    <location>
        <begin position="703"/>
        <end position="755"/>
    </location>
</feature>
<feature type="region of interest" description="Disordered" evidence="2">
    <location>
        <begin position="1332"/>
        <end position="1359"/>
    </location>
</feature>
<dbReference type="OrthoDB" id="551148at2759"/>
<reference evidence="3" key="1">
    <citation type="journal article" date="2020" name="bioRxiv">
        <title>Comparative genomics of Chlamydomonas.</title>
        <authorList>
            <person name="Craig R.J."/>
            <person name="Hasan A.R."/>
            <person name="Ness R.W."/>
            <person name="Keightley P.D."/>
        </authorList>
    </citation>
    <scope>NUCLEOTIDE SEQUENCE</scope>
    <source>
        <strain evidence="3">SAG 7.73</strain>
    </source>
</reference>
<evidence type="ECO:0000313" key="4">
    <source>
        <dbReference type="Proteomes" id="UP000650467"/>
    </source>
</evidence>
<feature type="region of interest" description="Disordered" evidence="2">
    <location>
        <begin position="602"/>
        <end position="654"/>
    </location>
</feature>
<feature type="compositionally biased region" description="Gly residues" evidence="2">
    <location>
        <begin position="303"/>
        <end position="313"/>
    </location>
</feature>
<sequence>MQRPMLLAPSRGAGIGAPHSSLVPAAPSAAPSSARPAPSGPPRTGPLGPAPHVPSPPSCDPWPHGPPRPRRPSAHAPPPCASVPPHGLLVTVPEPLPSAAALPDEPPLRSEHIDMTRAIQRCRTWQQLRRLYWRVRTRQGPLNMVGFFTRLAALLGPSLPQLLGEEGEEEEEPQAGAAAAVEAEAGQGALGAGSPGREAAGGRDAAQAAAGQRGRGRGPGAGPRGQQAPPAPQQLVGLAERAALRQLVVRMMYDACSFTREAAAADLLDTMRREPLPPWEMPAFARYAALQVAQLQAAHQLRSGGGGGGGGLGDPDRSSQRAVVARAGAEGGAEGGGGADADAGRQLSFLEWLREHPETWEHPYEVLLSERVHHWRDPPGAGADGADVDADAGSSSGSSSSGSSSGSGARSRRAPLCYGPHELAALAWAAARLRLAAAVAPQHLAWLLDDLLGAAAGVMADFDGRQLSQLAYALSQMGPLAVPPPPWRRTFLAAARRRLFQMDAQSLANLAHALEPLRLSPDPPWLRDLLAATGAAMSSSTPGPGPGQRQGQGQERWGQARRPAPPELTQLAWAMFSLRRRLHQPREWAEELLALSDEALQAGAPLAPPPPPPAADGTASPASERQSAQAGFGAASDATGGAGGASSSGSGSSSGIVAADRGLDRNPYAPLGAVELIGRLQPVLAAAGAVLQPGQLQELRREMEAACARPGPRLPPPAPPPPSHGANAPAAAGEAPLDPDDADPGSPDDLDPDLEAWAAGGEGAWIDGGGATPLLRLLQAQSEPRNVLALWLLRQPPAAVLLLRRALRSATASDAAVGGEVDSEPGWLAAAVAGDVEAPGDLGLGGDGTGGVGAVRGGGAAGAAAQEPATWTLDHHSGDVTGRDMAVWASVLQGYSRRQQQQGQEQEGQQGQGQGQGQQRQHERQPRLLDRLHVGCWPGPEWLEALASASAAQLHRYSFRAQSLGIILWALADLGYSPPPGWLQPWLRRAAELEHDFRAQNLVSLLRALATWREAPDGAASAALRRCALRLLPSMPPRELQLAASALARLAEVPEPQPPASPPAPDAGALAPPASPAARSGRGGGGGHGGRGGRGRGEPQPAPGLFVVMDAAVARPEAAAASSQGSNEGAGGAAVAAGGAGGARPHRTLDWEVGALLVARAVQVSPAYSLHHLAGLLRTLLALRLHLPPPPRPPSPSPATGSSRGRESGPGPRPNLPASAPALAPAATTRLAAGDTGVSAAADRQQGGSGRLDAAALQALLLGSVPALEALQRGAGNGLDADADGGGGGGGARRRRSTERWRAVRRSELRELGTAALEAARAVVAAAAAAADGGRGSQGGGNGGGARGVTGESGGREGGELAEVERAAAALLPARWWREYVAALRALE</sequence>
<feature type="compositionally biased region" description="Gly residues" evidence="2">
    <location>
        <begin position="1333"/>
        <end position="1353"/>
    </location>
</feature>
<organism evidence="3 4">
    <name type="scientific">Chlamydomonas incerta</name>
    <dbReference type="NCBI Taxonomy" id="51695"/>
    <lineage>
        <taxon>Eukaryota</taxon>
        <taxon>Viridiplantae</taxon>
        <taxon>Chlorophyta</taxon>
        <taxon>core chlorophytes</taxon>
        <taxon>Chlorophyceae</taxon>
        <taxon>CS clade</taxon>
        <taxon>Chlamydomonadales</taxon>
        <taxon>Chlamydomonadaceae</taxon>
        <taxon>Chlamydomonas</taxon>
    </lineage>
</organism>
<evidence type="ECO:0000256" key="2">
    <source>
        <dbReference type="SAM" id="MobiDB-lite"/>
    </source>
</evidence>
<dbReference type="PANTHER" id="PTHR13037:SF24">
    <property type="entry name" value="POLYCOMB PROTEIN PCL-RELATED"/>
    <property type="match status" value="1"/>
</dbReference>
<feature type="region of interest" description="Disordered" evidence="2">
    <location>
        <begin position="897"/>
        <end position="925"/>
    </location>
</feature>
<feature type="compositionally biased region" description="Gly residues" evidence="2">
    <location>
        <begin position="329"/>
        <end position="339"/>
    </location>
</feature>
<feature type="region of interest" description="Disordered" evidence="2">
    <location>
        <begin position="1119"/>
        <end position="1143"/>
    </location>
</feature>
<feature type="compositionally biased region" description="Pro residues" evidence="2">
    <location>
        <begin position="712"/>
        <end position="723"/>
    </location>
</feature>
<proteinExistence type="predicted"/>
<feature type="compositionally biased region" description="Low complexity" evidence="2">
    <location>
        <begin position="380"/>
        <end position="409"/>
    </location>
</feature>
<feature type="compositionally biased region" description="Low complexity" evidence="2">
    <location>
        <begin position="724"/>
        <end position="736"/>
    </location>
</feature>
<evidence type="ECO:0000313" key="3">
    <source>
        <dbReference type="EMBL" id="KAG2431570.1"/>
    </source>
</evidence>
<feature type="compositionally biased region" description="Pro residues" evidence="2">
    <location>
        <begin position="1055"/>
        <end position="1065"/>
    </location>
</feature>
<feature type="compositionally biased region" description="Low complexity" evidence="2">
    <location>
        <begin position="1066"/>
        <end position="1080"/>
    </location>
</feature>
<feature type="region of interest" description="Disordered" evidence="2">
    <location>
        <begin position="301"/>
        <end position="341"/>
    </location>
</feature>
<feature type="compositionally biased region" description="Low complexity" evidence="2">
    <location>
        <begin position="897"/>
        <end position="909"/>
    </location>
</feature>
<protein>
    <submittedName>
        <fullName evidence="3">Uncharacterized protein</fullName>
    </submittedName>
</protein>
<feature type="compositionally biased region" description="Pro residues" evidence="2">
    <location>
        <begin position="38"/>
        <end position="66"/>
    </location>
</feature>
<dbReference type="EMBL" id="JAEHOC010000024">
    <property type="protein sequence ID" value="KAG2431570.1"/>
    <property type="molecule type" value="Genomic_DNA"/>
</dbReference>
<feature type="compositionally biased region" description="Low complexity" evidence="2">
    <location>
        <begin position="630"/>
        <end position="639"/>
    </location>
</feature>
<feature type="region of interest" description="Disordered" evidence="2">
    <location>
        <begin position="535"/>
        <end position="564"/>
    </location>
</feature>
<feature type="compositionally biased region" description="Low complexity" evidence="2">
    <location>
        <begin position="547"/>
        <end position="562"/>
    </location>
</feature>
<comment type="caution">
    <text evidence="3">The sequence shown here is derived from an EMBL/GenBank/DDBJ whole genome shotgun (WGS) entry which is preliminary data.</text>
</comment>
<feature type="compositionally biased region" description="Pro residues" evidence="2">
    <location>
        <begin position="1188"/>
        <end position="1197"/>
    </location>
</feature>
<feature type="compositionally biased region" description="Acidic residues" evidence="2">
    <location>
        <begin position="737"/>
        <end position="754"/>
    </location>
</feature>
<feature type="region of interest" description="Disordered" evidence="2">
    <location>
        <begin position="1277"/>
        <end position="1299"/>
    </location>
</feature>
<feature type="region of interest" description="Disordered" evidence="2">
    <location>
        <begin position="1"/>
        <end position="86"/>
    </location>
</feature>
<feature type="region of interest" description="Disordered" evidence="2">
    <location>
        <begin position="1054"/>
        <end position="1103"/>
    </location>
</feature>
<feature type="compositionally biased region" description="Gly residues" evidence="2">
    <location>
        <begin position="1081"/>
        <end position="1092"/>
    </location>
</feature>
<feature type="region of interest" description="Disordered" evidence="2">
    <location>
        <begin position="1188"/>
        <end position="1220"/>
    </location>
</feature>
<feature type="region of interest" description="Disordered" evidence="2">
    <location>
        <begin position="188"/>
        <end position="231"/>
    </location>
</feature>
<feature type="compositionally biased region" description="Low complexity" evidence="2">
    <location>
        <begin position="195"/>
        <end position="212"/>
    </location>
</feature>
<accession>A0A835T4E6</accession>
<gene>
    <name evidence="3" type="ORF">HXX76_009584</name>
</gene>
<feature type="compositionally biased region" description="Gly residues" evidence="2">
    <location>
        <begin position="1128"/>
        <end position="1142"/>
    </location>
</feature>
<keyword evidence="1" id="KW-0945">Host-virus interaction</keyword>
<dbReference type="Proteomes" id="UP000650467">
    <property type="component" value="Unassembled WGS sequence"/>
</dbReference>
<feature type="region of interest" description="Disordered" evidence="2">
    <location>
        <begin position="378"/>
        <end position="412"/>
    </location>
</feature>